<evidence type="ECO:0000256" key="3">
    <source>
        <dbReference type="ARBA" id="ARBA00013014"/>
    </source>
</evidence>
<dbReference type="STRING" id="60547.GCA_000751215_04357"/>
<comment type="catalytic activity">
    <reaction evidence="9">
        <text>(R)-pantoate + NADP(+) = 2-dehydropantoate + NADPH + H(+)</text>
        <dbReference type="Rhea" id="RHEA:16233"/>
        <dbReference type="ChEBI" id="CHEBI:11561"/>
        <dbReference type="ChEBI" id="CHEBI:15378"/>
        <dbReference type="ChEBI" id="CHEBI:15980"/>
        <dbReference type="ChEBI" id="CHEBI:57783"/>
        <dbReference type="ChEBI" id="CHEBI:58349"/>
        <dbReference type="EC" id="1.1.1.169"/>
    </reaction>
</comment>
<keyword evidence="6" id="KW-0521">NADP</keyword>
<dbReference type="PANTHER" id="PTHR21708">
    <property type="entry name" value="PROBABLE 2-DEHYDROPANTOATE 2-REDUCTASE"/>
    <property type="match status" value="1"/>
</dbReference>
<dbReference type="Gene3D" id="3.40.50.720">
    <property type="entry name" value="NAD(P)-binding Rossmann-like Domain"/>
    <property type="match status" value="1"/>
</dbReference>
<dbReference type="InterPro" id="IPR008927">
    <property type="entry name" value="6-PGluconate_DH-like_C_sf"/>
</dbReference>
<comment type="similarity">
    <text evidence="2">Belongs to the ketopantoate reductase family.</text>
</comment>
<evidence type="ECO:0000256" key="9">
    <source>
        <dbReference type="ARBA" id="ARBA00048793"/>
    </source>
</evidence>
<comment type="pathway">
    <text evidence="1">Cofactor biosynthesis; (R)-pantothenate biosynthesis; (R)-pantoate from 3-methyl-2-oxobutanoate: step 2/2.</text>
</comment>
<dbReference type="NCBIfam" id="NF004887">
    <property type="entry name" value="PRK06249.1"/>
    <property type="match status" value="1"/>
</dbReference>
<evidence type="ECO:0000256" key="7">
    <source>
        <dbReference type="ARBA" id="ARBA00023002"/>
    </source>
</evidence>
<organism evidence="12 13">
    <name type="scientific">Caballeronia glathei</name>
    <dbReference type="NCBI Taxonomy" id="60547"/>
    <lineage>
        <taxon>Bacteria</taxon>
        <taxon>Pseudomonadati</taxon>
        <taxon>Pseudomonadota</taxon>
        <taxon>Betaproteobacteria</taxon>
        <taxon>Burkholderiales</taxon>
        <taxon>Burkholderiaceae</taxon>
        <taxon>Caballeronia</taxon>
    </lineage>
</organism>
<dbReference type="PANTHER" id="PTHR21708:SF26">
    <property type="entry name" value="2-DEHYDROPANTOATE 2-REDUCTASE"/>
    <property type="match status" value="1"/>
</dbReference>
<dbReference type="InterPro" id="IPR013328">
    <property type="entry name" value="6PGD_dom2"/>
</dbReference>
<feature type="domain" description="Ketopantoate reductase C-terminal" evidence="11">
    <location>
        <begin position="189"/>
        <end position="311"/>
    </location>
</feature>
<evidence type="ECO:0000256" key="6">
    <source>
        <dbReference type="ARBA" id="ARBA00022857"/>
    </source>
</evidence>
<name>A0A069PUN0_9BURK</name>
<dbReference type="EC" id="1.1.1.169" evidence="3"/>
<dbReference type="UniPathway" id="UPA00028">
    <property type="reaction ID" value="UER00004"/>
</dbReference>
<dbReference type="InterPro" id="IPR051402">
    <property type="entry name" value="KPR-Related"/>
</dbReference>
<evidence type="ECO:0000256" key="4">
    <source>
        <dbReference type="ARBA" id="ARBA00019465"/>
    </source>
</evidence>
<dbReference type="GO" id="GO:0005737">
    <property type="term" value="C:cytoplasm"/>
    <property type="evidence" value="ECO:0007669"/>
    <property type="project" value="TreeGrafter"/>
</dbReference>
<dbReference type="AlphaFoldDB" id="A0A069PUN0"/>
<comment type="caution">
    <text evidence="12">The sequence shown here is derived from an EMBL/GenBank/DDBJ whole genome shotgun (WGS) entry which is preliminary data.</text>
</comment>
<evidence type="ECO:0000256" key="8">
    <source>
        <dbReference type="ARBA" id="ARBA00032024"/>
    </source>
</evidence>
<dbReference type="Pfam" id="PF02558">
    <property type="entry name" value="ApbA"/>
    <property type="match status" value="1"/>
</dbReference>
<keyword evidence="13" id="KW-1185">Reference proteome</keyword>
<dbReference type="InterPro" id="IPR013332">
    <property type="entry name" value="KPR_N"/>
</dbReference>
<dbReference type="FunFam" id="1.10.1040.10:FF:000017">
    <property type="entry name" value="2-dehydropantoate 2-reductase"/>
    <property type="match status" value="1"/>
</dbReference>
<reference evidence="12 13" key="1">
    <citation type="submission" date="2014-03" db="EMBL/GenBank/DDBJ databases">
        <title>Draft Genome Sequences of Four Burkholderia Strains.</title>
        <authorList>
            <person name="Liu X.Y."/>
            <person name="Li C.X."/>
            <person name="Xu J.H."/>
        </authorList>
    </citation>
    <scope>NUCLEOTIDE SEQUENCE [LARGE SCALE GENOMIC DNA]</scope>
    <source>
        <strain evidence="12 13">DSM 50014</strain>
    </source>
</reference>
<proteinExistence type="inferred from homology"/>
<dbReference type="InterPro" id="IPR003710">
    <property type="entry name" value="ApbA"/>
</dbReference>
<dbReference type="EMBL" id="JFHC01000003">
    <property type="protein sequence ID" value="KDR44235.1"/>
    <property type="molecule type" value="Genomic_DNA"/>
</dbReference>
<dbReference type="Proteomes" id="UP000027466">
    <property type="component" value="Unassembled WGS sequence"/>
</dbReference>
<protein>
    <recommendedName>
        <fullName evidence="4">2-dehydropantoate 2-reductase</fullName>
        <ecNumber evidence="3">1.1.1.169</ecNumber>
    </recommendedName>
    <alternativeName>
        <fullName evidence="8">Ketopantoate reductase</fullName>
    </alternativeName>
</protein>
<dbReference type="NCBIfam" id="TIGR00745">
    <property type="entry name" value="apbA_panE"/>
    <property type="match status" value="1"/>
</dbReference>
<accession>A0A069PUN0</accession>
<dbReference type="SUPFAM" id="SSF48179">
    <property type="entry name" value="6-phosphogluconate dehydrogenase C-terminal domain-like"/>
    <property type="match status" value="1"/>
</dbReference>
<evidence type="ECO:0000313" key="13">
    <source>
        <dbReference type="Proteomes" id="UP000027466"/>
    </source>
</evidence>
<evidence type="ECO:0000256" key="2">
    <source>
        <dbReference type="ARBA" id="ARBA00007870"/>
    </source>
</evidence>
<dbReference type="InterPro" id="IPR013752">
    <property type="entry name" value="KPA_reductase"/>
</dbReference>
<evidence type="ECO:0000259" key="10">
    <source>
        <dbReference type="Pfam" id="PF02558"/>
    </source>
</evidence>
<dbReference type="SUPFAM" id="SSF51735">
    <property type="entry name" value="NAD(P)-binding Rossmann-fold domains"/>
    <property type="match status" value="1"/>
</dbReference>
<evidence type="ECO:0000313" key="12">
    <source>
        <dbReference type="EMBL" id="KDR44235.1"/>
    </source>
</evidence>
<evidence type="ECO:0000256" key="1">
    <source>
        <dbReference type="ARBA" id="ARBA00004994"/>
    </source>
</evidence>
<evidence type="ECO:0000259" key="11">
    <source>
        <dbReference type="Pfam" id="PF08546"/>
    </source>
</evidence>
<dbReference type="GO" id="GO:0008677">
    <property type="term" value="F:2-dehydropantoate 2-reductase activity"/>
    <property type="evidence" value="ECO:0007669"/>
    <property type="project" value="UniProtKB-EC"/>
</dbReference>
<feature type="domain" description="Ketopantoate reductase N-terminal" evidence="10">
    <location>
        <begin position="8"/>
        <end position="157"/>
    </location>
</feature>
<gene>
    <name evidence="12" type="ORF">BG61_19415</name>
</gene>
<dbReference type="Gene3D" id="1.10.1040.10">
    <property type="entry name" value="N-(1-d-carboxylethyl)-l-norvaline Dehydrogenase, domain 2"/>
    <property type="match status" value="1"/>
</dbReference>
<dbReference type="GO" id="GO:0015940">
    <property type="term" value="P:pantothenate biosynthetic process"/>
    <property type="evidence" value="ECO:0007669"/>
    <property type="project" value="UniProtKB-UniPathway"/>
</dbReference>
<dbReference type="InterPro" id="IPR036291">
    <property type="entry name" value="NAD(P)-bd_dom_sf"/>
</dbReference>
<sequence>MANSDNRIGIIGGGAIGGFYGMMLARAGFDVHFLLRSEYPTVAAKGFLMHSNVYGNVRLDNVQAYADVRDMPPCDWLLLGTKATGNADIAPVIARAAAPAAKVLVLQNGLDVEAQLRPLLPASLHLLGCLCYVAVMRKAPGVIEHVALGDVHLGYHSGPADGGTTPQSILEAGAALFQAAGIKAKAVPDLTQARWHKLVYNVAYNGLTVLLDAGTHALKNNAHSQSLVRDIMLEVVAGATRSGYPLRVEIADEIIALAENMPDYLPSMYLDYREHRPMELSAIYEAPLAAVKATGFSMPKVEALHQALRFIDARNTRDAHDTHQARTTAHAPGALAAGMRADARAAAGHDL</sequence>
<dbReference type="Pfam" id="PF08546">
    <property type="entry name" value="ApbA_C"/>
    <property type="match status" value="1"/>
</dbReference>
<keyword evidence="5" id="KW-0566">Pantothenate biosynthesis</keyword>
<evidence type="ECO:0000256" key="5">
    <source>
        <dbReference type="ARBA" id="ARBA00022655"/>
    </source>
</evidence>
<dbReference type="RefSeq" id="WP_063740952.1">
    <property type="nucleotide sequence ID" value="NZ_CADFFX010000002.1"/>
</dbReference>
<keyword evidence="7 12" id="KW-0560">Oxidoreductase</keyword>